<reference evidence="4 5" key="1">
    <citation type="journal article" date="2020" name="Mol. Biol. Evol.">
        <title>Distinct Expression and Methylation Patterns for Genes with Different Fates following a Single Whole-Genome Duplication in Flowering Plants.</title>
        <authorList>
            <person name="Shi T."/>
            <person name="Rahmani R.S."/>
            <person name="Gugger P.F."/>
            <person name="Wang M."/>
            <person name="Li H."/>
            <person name="Zhang Y."/>
            <person name="Li Z."/>
            <person name="Wang Q."/>
            <person name="Van de Peer Y."/>
            <person name="Marchal K."/>
            <person name="Chen J."/>
        </authorList>
    </citation>
    <scope>NUCLEOTIDE SEQUENCE [LARGE SCALE GENOMIC DNA]</scope>
    <source>
        <tissue evidence="4">Leaf</tissue>
    </source>
</reference>
<protein>
    <submittedName>
        <fullName evidence="4">Uncharacterized protein</fullName>
    </submittedName>
</protein>
<dbReference type="InterPro" id="IPR003690">
    <property type="entry name" value="MTERF"/>
</dbReference>
<sequence>MGCQPWSFKSFCWSDDEILCSFRKQPTCLSISEENISAKLDFFMNKLNLKPSVLSKNPIIFGLSLEKRVIPRLYVMQILLSKGLVKEFCLLSVLKMSDVRFRNKLVTR</sequence>
<organism evidence="4 5">
    <name type="scientific">Nelumbo nucifera</name>
    <name type="common">Sacred lotus</name>
    <dbReference type="NCBI Taxonomy" id="4432"/>
    <lineage>
        <taxon>Eukaryota</taxon>
        <taxon>Viridiplantae</taxon>
        <taxon>Streptophyta</taxon>
        <taxon>Embryophyta</taxon>
        <taxon>Tracheophyta</taxon>
        <taxon>Spermatophyta</taxon>
        <taxon>Magnoliopsida</taxon>
        <taxon>Proteales</taxon>
        <taxon>Nelumbonaceae</taxon>
        <taxon>Nelumbo</taxon>
    </lineage>
</organism>
<keyword evidence="2" id="KW-0806">Transcription termination</keyword>
<name>A0A822Z873_NELNU</name>
<dbReference type="GO" id="GO:0003676">
    <property type="term" value="F:nucleic acid binding"/>
    <property type="evidence" value="ECO:0007669"/>
    <property type="project" value="InterPro"/>
</dbReference>
<evidence type="ECO:0000313" key="5">
    <source>
        <dbReference type="Proteomes" id="UP000607653"/>
    </source>
</evidence>
<dbReference type="Pfam" id="PF02536">
    <property type="entry name" value="mTERF"/>
    <property type="match status" value="1"/>
</dbReference>
<dbReference type="Gene3D" id="1.25.70.10">
    <property type="entry name" value="Transcription termination factor 3, mitochondrial"/>
    <property type="match status" value="1"/>
</dbReference>
<keyword evidence="3" id="KW-0809">Transit peptide</keyword>
<keyword evidence="2" id="KW-0804">Transcription</keyword>
<evidence type="ECO:0000313" key="4">
    <source>
        <dbReference type="EMBL" id="DAD39871.1"/>
    </source>
</evidence>
<proteinExistence type="inferred from homology"/>
<keyword evidence="2" id="KW-0805">Transcription regulation</keyword>
<dbReference type="Proteomes" id="UP000607653">
    <property type="component" value="Unassembled WGS sequence"/>
</dbReference>
<accession>A0A822Z873</accession>
<comment type="caution">
    <text evidence="4">The sequence shown here is derived from an EMBL/GenBank/DDBJ whole genome shotgun (WGS) entry which is preliminary data.</text>
</comment>
<dbReference type="SMART" id="SM00733">
    <property type="entry name" value="Mterf"/>
    <property type="match status" value="2"/>
</dbReference>
<dbReference type="GO" id="GO:0006353">
    <property type="term" value="P:DNA-templated transcription termination"/>
    <property type="evidence" value="ECO:0007669"/>
    <property type="project" value="UniProtKB-KW"/>
</dbReference>
<gene>
    <name evidence="4" type="ORF">HUJ06_014194</name>
</gene>
<keyword evidence="5" id="KW-1185">Reference proteome</keyword>
<evidence type="ECO:0000256" key="2">
    <source>
        <dbReference type="ARBA" id="ARBA00022472"/>
    </source>
</evidence>
<dbReference type="PANTHER" id="PTHR13068">
    <property type="entry name" value="CGI-12 PROTEIN-RELATED"/>
    <property type="match status" value="1"/>
</dbReference>
<comment type="similarity">
    <text evidence="1">Belongs to the mTERF family.</text>
</comment>
<dbReference type="AlphaFoldDB" id="A0A822Z873"/>
<evidence type="ECO:0000256" key="3">
    <source>
        <dbReference type="ARBA" id="ARBA00022946"/>
    </source>
</evidence>
<dbReference type="PANTHER" id="PTHR13068:SF166">
    <property type="entry name" value="TRANSCRIPTION TERMINATION FACTOR MTERF15, MITOCHONDRIAL-LIKE"/>
    <property type="match status" value="1"/>
</dbReference>
<evidence type="ECO:0000256" key="1">
    <source>
        <dbReference type="ARBA" id="ARBA00007692"/>
    </source>
</evidence>
<dbReference type="InterPro" id="IPR038538">
    <property type="entry name" value="MTERF_sf"/>
</dbReference>
<dbReference type="EMBL" id="DUZY01000005">
    <property type="protein sequence ID" value="DAD39871.1"/>
    <property type="molecule type" value="Genomic_DNA"/>
</dbReference>